<evidence type="ECO:0000313" key="2">
    <source>
        <dbReference type="EMBL" id="MLW02139.1"/>
    </source>
</evidence>
<feature type="transmembrane region" description="Helical" evidence="1">
    <location>
        <begin position="57"/>
        <end position="76"/>
    </location>
</feature>
<evidence type="ECO:0000256" key="1">
    <source>
        <dbReference type="SAM" id="Phobius"/>
    </source>
</evidence>
<keyword evidence="1" id="KW-1133">Transmembrane helix</keyword>
<organism evidence="2">
    <name type="scientific">Salmonella enterica</name>
    <name type="common">Salmonella choleraesuis</name>
    <dbReference type="NCBI Taxonomy" id="28901"/>
    <lineage>
        <taxon>Bacteria</taxon>
        <taxon>Pseudomonadati</taxon>
        <taxon>Pseudomonadota</taxon>
        <taxon>Gammaproteobacteria</taxon>
        <taxon>Enterobacterales</taxon>
        <taxon>Enterobacteriaceae</taxon>
        <taxon>Salmonella</taxon>
    </lineage>
</organism>
<gene>
    <name evidence="2" type="ORF">EAK82_18420</name>
</gene>
<protein>
    <submittedName>
        <fullName evidence="2">Uncharacterized protein</fullName>
    </submittedName>
</protein>
<reference evidence="2" key="1">
    <citation type="submission" date="2018-10" db="EMBL/GenBank/DDBJ databases">
        <authorList>
            <consortium name="PulseNet: The National Subtyping Network for Foodborne Disease Surveillance"/>
            <person name="Tarr C.L."/>
            <person name="Trees E."/>
            <person name="Katz L.S."/>
            <person name="Carleton-Romer H.A."/>
            <person name="Stroika S."/>
            <person name="Kucerova Z."/>
            <person name="Roache K.F."/>
            <person name="Sabol A.L."/>
            <person name="Besser J."/>
            <person name="Gerner-Smidt P."/>
        </authorList>
    </citation>
    <scope>NUCLEOTIDE SEQUENCE [LARGE SCALE GENOMIC DNA]</scope>
    <source>
        <strain evidence="2">PNUSAS038541</strain>
    </source>
</reference>
<comment type="caution">
    <text evidence="2">The sequence shown here is derived from an EMBL/GenBank/DDBJ whole genome shotgun (WGS) entry which is preliminary data.</text>
</comment>
<sequence length="85" mass="10203">MSSIYRLIFCLKSRKDRRRSGYCYQTTITGLLIRNFYKNSLYRSFSAINYKKMIVYNYFTFSLICGNMKIVYFPAVSQPFQECQL</sequence>
<keyword evidence="1" id="KW-0472">Membrane</keyword>
<proteinExistence type="predicted"/>
<dbReference type="AlphaFoldDB" id="A0A3R0XQQ9"/>
<accession>A0A3R0XQQ9</accession>
<name>A0A3R0XQQ9_SALER</name>
<dbReference type="EMBL" id="RVIJ01000020">
    <property type="protein sequence ID" value="MLW02139.1"/>
    <property type="molecule type" value="Genomic_DNA"/>
</dbReference>
<dbReference type="Proteomes" id="UP000885392">
    <property type="component" value="Unassembled WGS sequence"/>
</dbReference>
<keyword evidence="1" id="KW-0812">Transmembrane</keyword>